<dbReference type="AlphaFoldDB" id="A0ABD0LGC0"/>
<evidence type="ECO:0000313" key="2">
    <source>
        <dbReference type="EMBL" id="KAK7498551.1"/>
    </source>
</evidence>
<proteinExistence type="predicted"/>
<evidence type="ECO:0000313" key="3">
    <source>
        <dbReference type="Proteomes" id="UP001519460"/>
    </source>
</evidence>
<comment type="caution">
    <text evidence="2">The sequence shown here is derived from an EMBL/GenBank/DDBJ whole genome shotgun (WGS) entry which is preliminary data.</text>
</comment>
<keyword evidence="1" id="KW-1133">Transmembrane helix</keyword>
<name>A0ABD0LGC0_9CAEN</name>
<reference evidence="2 3" key="1">
    <citation type="journal article" date="2023" name="Sci. Data">
        <title>Genome assembly of the Korean intertidal mud-creeper Batillaria attramentaria.</title>
        <authorList>
            <person name="Patra A.K."/>
            <person name="Ho P.T."/>
            <person name="Jun S."/>
            <person name="Lee S.J."/>
            <person name="Kim Y."/>
            <person name="Won Y.J."/>
        </authorList>
    </citation>
    <scope>NUCLEOTIDE SEQUENCE [LARGE SCALE GENOMIC DNA]</scope>
    <source>
        <strain evidence="2">Wonlab-2016</strain>
    </source>
</reference>
<evidence type="ECO:0000256" key="1">
    <source>
        <dbReference type="SAM" id="Phobius"/>
    </source>
</evidence>
<accession>A0ABD0LGC0</accession>
<dbReference type="EMBL" id="JACVVK020000050">
    <property type="protein sequence ID" value="KAK7498551.1"/>
    <property type="molecule type" value="Genomic_DNA"/>
</dbReference>
<keyword evidence="1" id="KW-0812">Transmembrane</keyword>
<sequence>MLYTLAAGVQFDHTPCASQTRVLQGGLLTYLRLPVHGRVVLVHCMSGSDTVLYTSALDELYIRSPSQRPLTPAQCIFIDTHDWITCMRGVLQTVLIALPFDSLTKEVFLKGRRSFYAGLFVAEVLLLGVILAAG</sequence>
<gene>
    <name evidence="2" type="ORF">BaRGS_00010211</name>
</gene>
<dbReference type="Proteomes" id="UP001519460">
    <property type="component" value="Unassembled WGS sequence"/>
</dbReference>
<keyword evidence="1" id="KW-0472">Membrane</keyword>
<keyword evidence="3" id="KW-1185">Reference proteome</keyword>
<feature type="transmembrane region" description="Helical" evidence="1">
    <location>
        <begin position="115"/>
        <end position="133"/>
    </location>
</feature>
<protein>
    <submittedName>
        <fullName evidence="2">Uncharacterized protein</fullName>
    </submittedName>
</protein>
<organism evidence="2 3">
    <name type="scientific">Batillaria attramentaria</name>
    <dbReference type="NCBI Taxonomy" id="370345"/>
    <lineage>
        <taxon>Eukaryota</taxon>
        <taxon>Metazoa</taxon>
        <taxon>Spiralia</taxon>
        <taxon>Lophotrochozoa</taxon>
        <taxon>Mollusca</taxon>
        <taxon>Gastropoda</taxon>
        <taxon>Caenogastropoda</taxon>
        <taxon>Sorbeoconcha</taxon>
        <taxon>Cerithioidea</taxon>
        <taxon>Batillariidae</taxon>
        <taxon>Batillaria</taxon>
    </lineage>
</organism>